<protein>
    <submittedName>
        <fullName evidence="2">Uncharacterized protein</fullName>
    </submittedName>
</protein>
<name>A0A4Z1HJ47_9HELO</name>
<comment type="caution">
    <text evidence="2">The sequence shown here is derived from an EMBL/GenBank/DDBJ whole genome shotgun (WGS) entry which is preliminary data.</text>
</comment>
<gene>
    <name evidence="2" type="ORF">BOTNAR_0444g00010</name>
</gene>
<sequence>MQFSTLLILAAALIPSALGCLNISIVYTLPYHSSSSNLFVEYIDNGQRNCYLNQESPTIGGPATYSLPPQSSGVGLNDTFQCCLFGMKTVITLDLVHDKNKKDKNQMVQYTYIDQNNNPSSYGPFGLGDRIVTDAKGDKAETWAWTSSSFC</sequence>
<dbReference type="Proteomes" id="UP000297452">
    <property type="component" value="Unassembled WGS sequence"/>
</dbReference>
<keyword evidence="1" id="KW-0732">Signal</keyword>
<evidence type="ECO:0000313" key="2">
    <source>
        <dbReference type="EMBL" id="TGO49079.1"/>
    </source>
</evidence>
<evidence type="ECO:0000256" key="1">
    <source>
        <dbReference type="SAM" id="SignalP"/>
    </source>
</evidence>
<feature type="signal peptide" evidence="1">
    <location>
        <begin position="1"/>
        <end position="19"/>
    </location>
</feature>
<dbReference type="EMBL" id="PQXJ01000444">
    <property type="protein sequence ID" value="TGO49079.1"/>
    <property type="molecule type" value="Genomic_DNA"/>
</dbReference>
<evidence type="ECO:0000313" key="3">
    <source>
        <dbReference type="Proteomes" id="UP000297452"/>
    </source>
</evidence>
<dbReference type="AlphaFoldDB" id="A0A4Z1HJ47"/>
<proteinExistence type="predicted"/>
<accession>A0A4Z1HJ47</accession>
<feature type="chain" id="PRO_5021430855" evidence="1">
    <location>
        <begin position="20"/>
        <end position="151"/>
    </location>
</feature>
<keyword evidence="3" id="KW-1185">Reference proteome</keyword>
<reference evidence="2 3" key="1">
    <citation type="submission" date="2017-12" db="EMBL/GenBank/DDBJ databases">
        <title>Comparative genomics of Botrytis spp.</title>
        <authorList>
            <person name="Valero-Jimenez C.A."/>
            <person name="Tapia P."/>
            <person name="Veloso J."/>
            <person name="Silva-Moreno E."/>
            <person name="Staats M."/>
            <person name="Valdes J.H."/>
            <person name="Van Kan J.A.L."/>
        </authorList>
    </citation>
    <scope>NUCLEOTIDE SEQUENCE [LARGE SCALE GENOMIC DNA]</scope>
    <source>
        <strain evidence="2 3">MUCL2120</strain>
    </source>
</reference>
<organism evidence="2 3">
    <name type="scientific">Botryotinia narcissicola</name>
    <dbReference type="NCBI Taxonomy" id="278944"/>
    <lineage>
        <taxon>Eukaryota</taxon>
        <taxon>Fungi</taxon>
        <taxon>Dikarya</taxon>
        <taxon>Ascomycota</taxon>
        <taxon>Pezizomycotina</taxon>
        <taxon>Leotiomycetes</taxon>
        <taxon>Helotiales</taxon>
        <taxon>Sclerotiniaceae</taxon>
        <taxon>Botryotinia</taxon>
    </lineage>
</organism>
<dbReference type="OrthoDB" id="3474210at2759"/>